<feature type="compositionally biased region" description="Basic and acidic residues" evidence="1">
    <location>
        <begin position="112"/>
        <end position="133"/>
    </location>
</feature>
<comment type="caution">
    <text evidence="2">The sequence shown here is derived from an EMBL/GenBank/DDBJ whole genome shotgun (WGS) entry which is preliminary data.</text>
</comment>
<organism evidence="2 3">
    <name type="scientific">Hymenoscyphus fraxineus</name>
    <dbReference type="NCBI Taxonomy" id="746836"/>
    <lineage>
        <taxon>Eukaryota</taxon>
        <taxon>Fungi</taxon>
        <taxon>Dikarya</taxon>
        <taxon>Ascomycota</taxon>
        <taxon>Pezizomycotina</taxon>
        <taxon>Leotiomycetes</taxon>
        <taxon>Helotiales</taxon>
        <taxon>Helotiaceae</taxon>
        <taxon>Hymenoscyphus</taxon>
    </lineage>
</organism>
<reference evidence="2" key="1">
    <citation type="submission" date="2021-07" db="EMBL/GenBank/DDBJ databases">
        <authorList>
            <person name="Durling M."/>
        </authorList>
    </citation>
    <scope>NUCLEOTIDE SEQUENCE</scope>
</reference>
<evidence type="ECO:0000313" key="3">
    <source>
        <dbReference type="Proteomes" id="UP000696280"/>
    </source>
</evidence>
<keyword evidence="3" id="KW-1185">Reference proteome</keyword>
<feature type="compositionally biased region" description="Basic and acidic residues" evidence="1">
    <location>
        <begin position="58"/>
        <end position="88"/>
    </location>
</feature>
<feature type="region of interest" description="Disordered" evidence="1">
    <location>
        <begin position="1"/>
        <end position="303"/>
    </location>
</feature>
<dbReference type="EMBL" id="CAJVRL010000070">
    <property type="protein sequence ID" value="CAG8956210.1"/>
    <property type="molecule type" value="Genomic_DNA"/>
</dbReference>
<feature type="compositionally biased region" description="Basic and acidic residues" evidence="1">
    <location>
        <begin position="1"/>
        <end position="12"/>
    </location>
</feature>
<sequence>MESQQRREKSSLDQRMSGLEAMENSPSQYEFDIRDDSSEELKNNSDEGLSPNASDALRYFEDNENFKQQRWRDSSTNDFGVREEHDMPESSQPIYADKYYESPISLSPNDIPPREHERVRERREKQAIYEDRTTAGPSRRGPRRHRWKSGEVSYDDGRTQLGSISEFRQNNAQHTDQDSSTRGSYVKRWESDGRQRRLRGYNSAGSVRLGELTSRPGSPYYFNTRAERFRPAGFSYRDRERYVDKPHENRKRRKAPPKSDVLEYLRQTSRALSSDSYSSSSETDRATQPSSSPETPRRFQNPTRSKVFTLGLVVVI</sequence>
<dbReference type="AlphaFoldDB" id="A0A9N9PUH7"/>
<evidence type="ECO:0000313" key="2">
    <source>
        <dbReference type="EMBL" id="CAG8956210.1"/>
    </source>
</evidence>
<proteinExistence type="predicted"/>
<feature type="compositionally biased region" description="Basic and acidic residues" evidence="1">
    <location>
        <begin position="31"/>
        <end position="45"/>
    </location>
</feature>
<gene>
    <name evidence="2" type="ORF">HYFRA_00003590</name>
</gene>
<protein>
    <submittedName>
        <fullName evidence="2">Uncharacterized protein</fullName>
    </submittedName>
</protein>
<feature type="compositionally biased region" description="Basic and acidic residues" evidence="1">
    <location>
        <begin position="225"/>
        <end position="247"/>
    </location>
</feature>
<feature type="compositionally biased region" description="Polar residues" evidence="1">
    <location>
        <begin position="286"/>
        <end position="303"/>
    </location>
</feature>
<evidence type="ECO:0000256" key="1">
    <source>
        <dbReference type="SAM" id="MobiDB-lite"/>
    </source>
</evidence>
<feature type="compositionally biased region" description="Polar residues" evidence="1">
    <location>
        <begin position="160"/>
        <end position="183"/>
    </location>
</feature>
<feature type="compositionally biased region" description="Low complexity" evidence="1">
    <location>
        <begin position="269"/>
        <end position="281"/>
    </location>
</feature>
<name>A0A9N9PUH7_9HELO</name>
<dbReference type="Proteomes" id="UP000696280">
    <property type="component" value="Unassembled WGS sequence"/>
</dbReference>
<accession>A0A9N9PUH7</accession>